<proteinExistence type="predicted"/>
<reference evidence="2 3" key="1">
    <citation type="submission" date="2021-02" db="EMBL/GenBank/DDBJ databases">
        <title>Alicyclobacillus curvatus sp. nov. and Alicyclobacillus mengziensis sp. nov., two acidophilic bacteria isolated from acid mine drainage.</title>
        <authorList>
            <person name="Huang Y."/>
        </authorList>
    </citation>
    <scope>NUCLEOTIDE SEQUENCE [LARGE SCALE GENOMIC DNA]</scope>
    <source>
        <strain evidence="2 3">S30H14</strain>
    </source>
</reference>
<feature type="transmembrane region" description="Helical" evidence="1">
    <location>
        <begin position="48"/>
        <end position="69"/>
    </location>
</feature>
<keyword evidence="1" id="KW-1133">Transmembrane helix</keyword>
<keyword evidence="1" id="KW-0812">Transmembrane</keyword>
<organism evidence="2 3">
    <name type="scientific">Alicyclobacillus mengziensis</name>
    <dbReference type="NCBI Taxonomy" id="2931921"/>
    <lineage>
        <taxon>Bacteria</taxon>
        <taxon>Bacillati</taxon>
        <taxon>Bacillota</taxon>
        <taxon>Bacilli</taxon>
        <taxon>Bacillales</taxon>
        <taxon>Alicyclobacillaceae</taxon>
        <taxon>Alicyclobacillus</taxon>
    </lineage>
</organism>
<dbReference type="KEGG" id="afx:JZ786_06060"/>
<evidence type="ECO:0000256" key="1">
    <source>
        <dbReference type="SAM" id="Phobius"/>
    </source>
</evidence>
<accession>A0A9X7W0N8</accession>
<evidence type="ECO:0000313" key="3">
    <source>
        <dbReference type="Proteomes" id="UP000663505"/>
    </source>
</evidence>
<sequence length="143" mass="16333">MSVIRYWFRLGGIVLQYKIKASSPLQPWGALCGSMAALSTVLPYSYRGIGLVLSMSLLVGLLVLMVYVFRKHRDLSFTDYALTFYKHMITVAEIKYIFVPDKPSLIIVRRHNRRPDVTIAFDRNIAGEFLSELRTWGGKTKSN</sequence>
<protein>
    <submittedName>
        <fullName evidence="2">Uncharacterized protein</fullName>
    </submittedName>
</protein>
<dbReference type="AlphaFoldDB" id="A0A9X7W0N8"/>
<gene>
    <name evidence="2" type="ORF">JZ786_06060</name>
</gene>
<evidence type="ECO:0000313" key="2">
    <source>
        <dbReference type="EMBL" id="QSO48546.1"/>
    </source>
</evidence>
<keyword evidence="1" id="KW-0472">Membrane</keyword>
<keyword evidence="3" id="KW-1185">Reference proteome</keyword>
<dbReference type="Proteomes" id="UP000663505">
    <property type="component" value="Chromosome"/>
</dbReference>
<name>A0A9X7W0N8_9BACL</name>
<dbReference type="RefSeq" id="WP_206657879.1">
    <property type="nucleotide sequence ID" value="NZ_CP071182.1"/>
</dbReference>
<dbReference type="EMBL" id="CP071182">
    <property type="protein sequence ID" value="QSO48546.1"/>
    <property type="molecule type" value="Genomic_DNA"/>
</dbReference>